<evidence type="ECO:0000256" key="2">
    <source>
        <dbReference type="ARBA" id="ARBA00022980"/>
    </source>
</evidence>
<reference evidence="7" key="1">
    <citation type="journal article" date="2014" name="PLoS Genet.">
        <title>Signature Gene Expression Reveals Novel Clues to the Molecular Mechanisms of Dimorphic Transition in Penicillium marneffei.</title>
        <authorList>
            <person name="Yang E."/>
            <person name="Wang G."/>
            <person name="Cai J."/>
            <person name="Woo P.C."/>
            <person name="Lau S.K."/>
            <person name="Yuen K.-Y."/>
            <person name="Chow W.-N."/>
            <person name="Lin X."/>
        </authorList>
    </citation>
    <scope>NUCLEOTIDE SEQUENCE [LARGE SCALE GENOMIC DNA]</scope>
    <source>
        <strain evidence="7">PM1</strain>
    </source>
</reference>
<comment type="caution">
    <text evidence="7">The sequence shown here is derived from an EMBL/GenBank/DDBJ whole genome shotgun (WGS) entry which is preliminary data.</text>
</comment>
<dbReference type="SMART" id="SM01384">
    <property type="entry name" value="Ribosomal_L15e"/>
    <property type="match status" value="1"/>
</dbReference>
<dbReference type="GO" id="GO:0002181">
    <property type="term" value="P:cytoplasmic translation"/>
    <property type="evidence" value="ECO:0007669"/>
    <property type="project" value="TreeGrafter"/>
</dbReference>
<dbReference type="eggNOG" id="KOG4679">
    <property type="taxonomic scope" value="Eukaryota"/>
</dbReference>
<feature type="region of interest" description="Disordered" evidence="5">
    <location>
        <begin position="420"/>
        <end position="444"/>
    </location>
</feature>
<feature type="region of interest" description="Disordered" evidence="5">
    <location>
        <begin position="140"/>
        <end position="166"/>
    </location>
</feature>
<dbReference type="AlphaFoldDB" id="A0A093V0T8"/>
<dbReference type="GO" id="GO:0003723">
    <property type="term" value="F:RNA binding"/>
    <property type="evidence" value="ECO:0007669"/>
    <property type="project" value="TreeGrafter"/>
</dbReference>
<evidence type="ECO:0000256" key="5">
    <source>
        <dbReference type="SAM" id="MobiDB-lite"/>
    </source>
</evidence>
<protein>
    <recommendedName>
        <fullName evidence="4">Ribosomal protein L15</fullName>
    </recommendedName>
</protein>
<dbReference type="Pfam" id="PF00827">
    <property type="entry name" value="Ribosomal_L15e"/>
    <property type="match status" value="1"/>
</dbReference>
<dbReference type="NCBIfam" id="NF003269">
    <property type="entry name" value="PRK04243.1"/>
    <property type="match status" value="1"/>
</dbReference>
<gene>
    <name evidence="7" type="ORF">GQ26_0340470</name>
</gene>
<evidence type="ECO:0000259" key="6">
    <source>
        <dbReference type="PROSITE" id="PS51411"/>
    </source>
</evidence>
<feature type="region of interest" description="Disordered" evidence="5">
    <location>
        <begin position="742"/>
        <end position="764"/>
    </location>
</feature>
<keyword evidence="3 4" id="KW-0687">Ribonucleoprotein</keyword>
<comment type="similarity">
    <text evidence="1 4">Belongs to the eukaryotic ribosomal protein eL15 family.</text>
</comment>
<dbReference type="HOGENOM" id="CLU_011715_0_0_1"/>
<evidence type="ECO:0000256" key="1">
    <source>
        <dbReference type="ARBA" id="ARBA00006857"/>
    </source>
</evidence>
<feature type="compositionally biased region" description="Polar residues" evidence="5">
    <location>
        <begin position="460"/>
        <end position="471"/>
    </location>
</feature>
<keyword evidence="2 4" id="KW-0689">Ribosomal protein</keyword>
<proteinExistence type="inferred from homology"/>
<evidence type="ECO:0000256" key="4">
    <source>
        <dbReference type="RuleBase" id="RU000663"/>
    </source>
</evidence>
<feature type="region of interest" description="Disordered" evidence="5">
    <location>
        <begin position="1"/>
        <end position="48"/>
    </location>
</feature>
<sequence>MAAGTDKPVLPSKAGANSASGTNASIRLEKGKPGVRRSTPDSEALTSSDDEFEHLHHVTTAHTAPITKPARRTSWLNEVPQNLPRKASLTTAGSLASPGLIPTSAAADQPGWATATSPSLNSSMSWGHGGSFPWATGIWTSETRKEPPTRLTELSQSPTMPSMAVTSSGADEILSPTARSMTGESSIPFTIPLHPTPKTYRSQSYSVGQLDPETMNLMSTVTTNQLGGLRGRPGNQVGGLQHRTSRPSMLEDLGHDPALLGRVQEDDVDDAENDAQSYTSNQARTIEQLTRENALLRQAARFDGARLRDRAVSSASVNSNYSLQNGLHSLHRIQGSVPEESDLAVEDLDELGDIPGYGGLRNSGRRRLSEHSANIERQLAGFGSLENRPLENLKRAHWQTSLGFGSIGELSQSRRHSFADIPTRHGSVGSIGENPSQLGSRSGLHDHEDEFASALEGALSTPTAENPSYYSSRDPLRGELPASLHQTYNVSSAYGRQHSGLAQPHQNQRLYIVTFKCHRADVFYIQEDTGLQVNPGNLVIVEADRGLGGRSAVGGMSPTSTHGSHEPQSTEIKPKLIKRLAQNHEILTLRDKEGNEAKAKRVCQQKVVEHRLNMEILDAEFQMDWKKLTFYYFADSYINFNSLVTDLFKIYKTRIWMSAINPASFVTPTAGLQPPGVGPIGYAQEPSADRRHPHESRNFNISHVSQAQPNLRDTLERGEFNGGNTILRNAYADPYQGLGSGARQHDTAFGHGSPTHDPFSPIPSNGYGFLDPAGSDYIRTAANGQRTEHPQADWVRGFQVRVTWLFMTMGALKYVEELQKKKQSDVLRFLLRVRCWELRQLNVIHRASRPSRPDKARRLGYKAKQGYVIYRVRVRRGGRKRPAPKGATYGKPTNQGINQLKYQRSLKSTAEERVGRHAANLRVLNSYWINQDSTYKYYEVILVDPQHKAIRRDPRINWIVKPVHKHRESRGLTATGKKSRGIQKGHGYTKTNAGRRKTWLRHNTQSYWRYR</sequence>
<dbReference type="PANTHER" id="PTHR11847">
    <property type="entry name" value="RIBOSOMAL PROTEIN L15"/>
    <property type="match status" value="1"/>
</dbReference>
<dbReference type="PROSITE" id="PS01194">
    <property type="entry name" value="RIBOSOMAL_L15E"/>
    <property type="match status" value="1"/>
</dbReference>
<dbReference type="SUPFAM" id="SSF54189">
    <property type="entry name" value="Ribosomal proteins S24e, L23 and L15e"/>
    <property type="match status" value="1"/>
</dbReference>
<dbReference type="EMBL" id="JPOX01000034">
    <property type="protein sequence ID" value="KFX43584.1"/>
    <property type="molecule type" value="Genomic_DNA"/>
</dbReference>
<dbReference type="GO" id="GO:0022625">
    <property type="term" value="C:cytosolic large ribosomal subunit"/>
    <property type="evidence" value="ECO:0007669"/>
    <property type="project" value="TreeGrafter"/>
</dbReference>
<dbReference type="InterPro" id="IPR020925">
    <property type="entry name" value="Ribosomal_eL15_CS"/>
</dbReference>
<dbReference type="Gene3D" id="3.40.1120.10">
    <property type="entry name" value="Ribosomal protein l15e"/>
    <property type="match status" value="1"/>
</dbReference>
<organism evidence="7">
    <name type="scientific">Talaromyces marneffei PM1</name>
    <dbReference type="NCBI Taxonomy" id="1077442"/>
    <lineage>
        <taxon>Eukaryota</taxon>
        <taxon>Fungi</taxon>
        <taxon>Dikarya</taxon>
        <taxon>Ascomycota</taxon>
        <taxon>Pezizomycotina</taxon>
        <taxon>Eurotiomycetes</taxon>
        <taxon>Eurotiomycetidae</taxon>
        <taxon>Eurotiales</taxon>
        <taxon>Trichocomaceae</taxon>
        <taxon>Talaromyces</taxon>
        <taxon>Talaromyces sect. Talaromyces</taxon>
    </lineage>
</organism>
<feature type="compositionally biased region" description="Polar residues" evidence="5">
    <location>
        <begin position="114"/>
        <end position="125"/>
    </location>
</feature>
<name>A0A093V0T8_TALMA</name>
<dbReference type="PANTHER" id="PTHR11847:SF4">
    <property type="entry name" value="LARGE RIBOSOMAL SUBUNIT PROTEIN EL15"/>
    <property type="match status" value="1"/>
</dbReference>
<dbReference type="PROSITE" id="PS51411">
    <property type="entry name" value="PSP1_C"/>
    <property type="match status" value="1"/>
</dbReference>
<evidence type="ECO:0000256" key="3">
    <source>
        <dbReference type="ARBA" id="ARBA00023274"/>
    </source>
</evidence>
<evidence type="ECO:0000313" key="7">
    <source>
        <dbReference type="EMBL" id="KFX43584.1"/>
    </source>
</evidence>
<feature type="compositionally biased region" description="Polar residues" evidence="5">
    <location>
        <begin position="152"/>
        <end position="166"/>
    </location>
</feature>
<feature type="region of interest" description="Disordered" evidence="5">
    <location>
        <begin position="457"/>
        <end position="478"/>
    </location>
</feature>
<dbReference type="Pfam" id="PF04468">
    <property type="entry name" value="PSP1"/>
    <property type="match status" value="1"/>
</dbReference>
<feature type="compositionally biased region" description="Low complexity" evidence="5">
    <location>
        <begin position="12"/>
        <end position="25"/>
    </location>
</feature>
<dbReference type="GO" id="GO:0003735">
    <property type="term" value="F:structural constituent of ribosome"/>
    <property type="evidence" value="ECO:0007669"/>
    <property type="project" value="InterPro"/>
</dbReference>
<feature type="domain" description="PSP1 C-terminal" evidence="6">
    <location>
        <begin position="575"/>
        <end position="660"/>
    </location>
</feature>
<feature type="region of interest" description="Disordered" evidence="5">
    <location>
        <begin position="969"/>
        <end position="990"/>
    </location>
</feature>
<feature type="region of interest" description="Disordered" evidence="5">
    <location>
        <begin position="100"/>
        <end position="125"/>
    </location>
</feature>
<dbReference type="InterPro" id="IPR012678">
    <property type="entry name" value="Ribosomal_uL23/eL15/eS24_sf"/>
</dbReference>
<dbReference type="InterPro" id="IPR024794">
    <property type="entry name" value="Rbsml_eL15_core_dom_sf"/>
</dbReference>
<accession>A0A093V0T8</accession>
<dbReference type="InterPro" id="IPR007557">
    <property type="entry name" value="PSP1_C"/>
</dbReference>
<dbReference type="FunFam" id="3.40.1120.10:FF:000001">
    <property type="entry name" value="Ribosomal protein L15"/>
    <property type="match status" value="1"/>
</dbReference>
<dbReference type="InterPro" id="IPR000439">
    <property type="entry name" value="Ribosomal_eL15"/>
</dbReference>